<dbReference type="EMBL" id="CP068053">
    <property type="protein sequence ID" value="QQS99253.1"/>
    <property type="molecule type" value="Genomic_DNA"/>
</dbReference>
<evidence type="ECO:0000256" key="12">
    <source>
        <dbReference type="SAM" id="Phobius"/>
    </source>
</evidence>
<sequence>MAGSRQSSKNGKRKSKRRKIIVSVFLVFLLVLLGAASYLYYEYSQALKKAETDTDTAVPTEEIEFNGVENPLGKVNVLLLGVDAREGEEVSRTDTIMIAQYDPETKKSKLVSLMRDSYVEIPGYKKHKLNSAFTYGGTELLRQTIYENFAIDLQYYALIDFKGFTKMIDAAFPNGIEINVEKAMSKNIGVKLKPGLQELHGKELLGYVRYRHDAEGDFGRVERQQKVIKQLTNEVVSIKGVMKLPTMIGTIQPYISTNIERSLLLSIGTAFLSNENRNLQTLRIPQDGTYQDKRYPGAGLVLDLDIEKNKAALQDFLGK</sequence>
<dbReference type="PANTHER" id="PTHR33392">
    <property type="entry name" value="POLYISOPRENYL-TEICHOIC ACID--PEPTIDOGLYCAN TEICHOIC ACID TRANSFERASE TAGU"/>
    <property type="match status" value="1"/>
</dbReference>
<dbReference type="Gene3D" id="3.40.630.190">
    <property type="entry name" value="LCP protein"/>
    <property type="match status" value="1"/>
</dbReference>
<evidence type="ECO:0000256" key="4">
    <source>
        <dbReference type="ARBA" id="ARBA00022692"/>
    </source>
</evidence>
<name>A0A974NK18_PERPY</name>
<dbReference type="GO" id="GO:0071555">
    <property type="term" value="P:cell wall organization"/>
    <property type="evidence" value="ECO:0007669"/>
    <property type="project" value="UniProtKB-KW"/>
</dbReference>
<comment type="function">
    <text evidence="10">Involved in SarA attenuation. Affects resistance to oxacillin and teicoplanin, as well as the synthesis of virulence factors.</text>
</comment>
<evidence type="ECO:0000256" key="2">
    <source>
        <dbReference type="ARBA" id="ARBA00006068"/>
    </source>
</evidence>
<protein>
    <recommendedName>
        <fullName evidence="11">Regulatory protein MsrR</fullName>
    </recommendedName>
</protein>
<evidence type="ECO:0000256" key="7">
    <source>
        <dbReference type="ARBA" id="ARBA00023015"/>
    </source>
</evidence>
<keyword evidence="9" id="KW-0804">Transcription</keyword>
<accession>A0A974NK18</accession>
<evidence type="ECO:0000256" key="10">
    <source>
        <dbReference type="ARBA" id="ARBA00037178"/>
    </source>
</evidence>
<evidence type="ECO:0000259" key="13">
    <source>
        <dbReference type="Pfam" id="PF03816"/>
    </source>
</evidence>
<dbReference type="InterPro" id="IPR050922">
    <property type="entry name" value="LytR/CpsA/Psr_CW_biosynth"/>
</dbReference>
<dbReference type="Pfam" id="PF03816">
    <property type="entry name" value="LytR_cpsA_psr"/>
    <property type="match status" value="1"/>
</dbReference>
<feature type="domain" description="Cell envelope-related transcriptional attenuator" evidence="13">
    <location>
        <begin position="92"/>
        <end position="235"/>
    </location>
</feature>
<organism evidence="14 15">
    <name type="scientific">Peribacillus psychrosaccharolyticus</name>
    <name type="common">Bacillus psychrosaccharolyticus</name>
    <dbReference type="NCBI Taxonomy" id="1407"/>
    <lineage>
        <taxon>Bacteria</taxon>
        <taxon>Bacillati</taxon>
        <taxon>Bacillota</taxon>
        <taxon>Bacilli</taxon>
        <taxon>Bacillales</taxon>
        <taxon>Bacillaceae</taxon>
        <taxon>Peribacillus</taxon>
    </lineage>
</organism>
<evidence type="ECO:0000256" key="6">
    <source>
        <dbReference type="ARBA" id="ARBA00022989"/>
    </source>
</evidence>
<evidence type="ECO:0000256" key="11">
    <source>
        <dbReference type="ARBA" id="ARBA00040752"/>
    </source>
</evidence>
<evidence type="ECO:0000256" key="3">
    <source>
        <dbReference type="ARBA" id="ARBA00022475"/>
    </source>
</evidence>
<dbReference type="KEGG" id="ppsr:I6J18_16655"/>
<keyword evidence="5" id="KW-0735">Signal-anchor</keyword>
<keyword evidence="6 12" id="KW-1133">Transmembrane helix</keyword>
<reference evidence="14 15" key="1">
    <citation type="submission" date="2021-01" db="EMBL/GenBank/DDBJ databases">
        <title>FDA dAtabase for Regulatory Grade micrObial Sequences (FDA-ARGOS): Supporting development and validation of Infectious Disease Dx tests.</title>
        <authorList>
            <person name="Nelson B."/>
            <person name="Plummer A."/>
            <person name="Tallon L."/>
            <person name="Sadzewicz L."/>
            <person name="Zhao X."/>
            <person name="Boylan J."/>
            <person name="Ott S."/>
            <person name="Bowen H."/>
            <person name="Vavikolanu K."/>
            <person name="Mehta A."/>
            <person name="Aluvathingal J."/>
            <person name="Nadendla S."/>
            <person name="Myers T."/>
            <person name="Yan Y."/>
            <person name="Sichtig H."/>
        </authorList>
    </citation>
    <scope>NUCLEOTIDE SEQUENCE [LARGE SCALE GENOMIC DNA]</scope>
    <source>
        <strain evidence="14 15">FDAARGOS_1161</strain>
    </source>
</reference>
<keyword evidence="15" id="KW-1185">Reference proteome</keyword>
<dbReference type="PANTHER" id="PTHR33392:SF8">
    <property type="entry name" value="REGULATORY PROTEIN MSRR"/>
    <property type="match status" value="1"/>
</dbReference>
<dbReference type="Proteomes" id="UP000595254">
    <property type="component" value="Chromosome"/>
</dbReference>
<evidence type="ECO:0000313" key="14">
    <source>
        <dbReference type="EMBL" id="QQS99253.1"/>
    </source>
</evidence>
<keyword evidence="8 12" id="KW-0472">Membrane</keyword>
<evidence type="ECO:0000256" key="1">
    <source>
        <dbReference type="ARBA" id="ARBA00004401"/>
    </source>
</evidence>
<comment type="similarity">
    <text evidence="2">Belongs to the LytR/CpsA/Psr (LCP) family.</text>
</comment>
<keyword evidence="4 12" id="KW-0812">Transmembrane</keyword>
<comment type="subcellular location">
    <subcellularLocation>
        <location evidence="1">Cell membrane</location>
        <topology evidence="1">Single-pass type II membrane protein</topology>
    </subcellularLocation>
</comment>
<dbReference type="GO" id="GO:0005886">
    <property type="term" value="C:plasma membrane"/>
    <property type="evidence" value="ECO:0007669"/>
    <property type="project" value="UniProtKB-SubCell"/>
</dbReference>
<dbReference type="InterPro" id="IPR004474">
    <property type="entry name" value="LytR_CpsA_psr"/>
</dbReference>
<evidence type="ECO:0000256" key="8">
    <source>
        <dbReference type="ARBA" id="ARBA00023136"/>
    </source>
</evidence>
<feature type="transmembrane region" description="Helical" evidence="12">
    <location>
        <begin position="20"/>
        <end position="41"/>
    </location>
</feature>
<keyword evidence="3" id="KW-1003">Cell membrane</keyword>
<dbReference type="NCBIfam" id="TIGR00350">
    <property type="entry name" value="lytR_cpsA_psr"/>
    <property type="match status" value="1"/>
</dbReference>
<evidence type="ECO:0000256" key="9">
    <source>
        <dbReference type="ARBA" id="ARBA00023163"/>
    </source>
</evidence>
<proteinExistence type="inferred from homology"/>
<keyword evidence="7" id="KW-0805">Transcription regulation</keyword>
<dbReference type="AlphaFoldDB" id="A0A974NK18"/>
<gene>
    <name evidence="14" type="ORF">I6J18_16655</name>
</gene>
<dbReference type="RefSeq" id="WP_040375858.1">
    <property type="nucleotide sequence ID" value="NZ_CP068053.1"/>
</dbReference>
<evidence type="ECO:0000313" key="15">
    <source>
        <dbReference type="Proteomes" id="UP000595254"/>
    </source>
</evidence>
<evidence type="ECO:0000256" key="5">
    <source>
        <dbReference type="ARBA" id="ARBA00022968"/>
    </source>
</evidence>